<accession>A0A9W7ZX31</accession>
<gene>
    <name evidence="7" type="ORF">H4219_002654</name>
</gene>
<keyword evidence="8" id="KW-1185">Reference proteome</keyword>
<organism evidence="7 8">
    <name type="scientific">Mycoemilia scoparia</name>
    <dbReference type="NCBI Taxonomy" id="417184"/>
    <lineage>
        <taxon>Eukaryota</taxon>
        <taxon>Fungi</taxon>
        <taxon>Fungi incertae sedis</taxon>
        <taxon>Zoopagomycota</taxon>
        <taxon>Kickxellomycotina</taxon>
        <taxon>Kickxellomycetes</taxon>
        <taxon>Kickxellales</taxon>
        <taxon>Kickxellaceae</taxon>
        <taxon>Mycoemilia</taxon>
    </lineage>
</organism>
<comment type="similarity">
    <text evidence="1">Belongs to the ATG16 family.</text>
</comment>
<feature type="repeat" description="WD" evidence="4">
    <location>
        <begin position="247"/>
        <end position="269"/>
    </location>
</feature>
<feature type="repeat" description="WD" evidence="4">
    <location>
        <begin position="102"/>
        <end position="143"/>
    </location>
</feature>
<evidence type="ECO:0000256" key="3">
    <source>
        <dbReference type="ARBA" id="ARBA00022737"/>
    </source>
</evidence>
<protein>
    <recommendedName>
        <fullName evidence="6">Autophagy-related protein 16 domain-containing protein</fullName>
    </recommendedName>
</protein>
<dbReference type="InterPro" id="IPR045160">
    <property type="entry name" value="ATG16"/>
</dbReference>
<sequence length="393" mass="43904">MTALQLELVQYDKKLENLKDENDQLVQRWMKKMSTEAEYMNDVNLELQRARRASLLSPNTDIQSIDGNFFSSSVNNPAVLSAGTRNSRVTWSAYPRSVKKRIDARSSELHTMDISNDGHILATGGQEKTVNLYDSMTGEIVYRLKGCLSSVNHVKISSDNRLAIAGSSDTSIYTWDLARMKLKDTLSGHIGKVTRVAISKDSSRIVSCSQDRTIKIWDVKKNVCTKTIFSSSSCTDMCPLDYNCNTIVAGHMDNSIRFWDTQSGNSIHEIPRLHRHTITSVSCSEDGRLLLTNSRDGTLNIIDTRTYLPTVTMSAKDYKPTANWGQAKLSPDERYVAAGSMDGNIFFWDLAKSGKSSTMVKLYSQSPVVGLCWHPNTTLFYSVDVKGSITTME</sequence>
<dbReference type="Pfam" id="PF08614">
    <property type="entry name" value="ATG16"/>
    <property type="match status" value="1"/>
</dbReference>
<dbReference type="Proteomes" id="UP001150538">
    <property type="component" value="Unassembled WGS sequence"/>
</dbReference>
<dbReference type="PANTHER" id="PTHR19878">
    <property type="entry name" value="AUTOPHAGY PROTEIN 16-LIKE"/>
    <property type="match status" value="1"/>
</dbReference>
<keyword evidence="5" id="KW-0175">Coiled coil</keyword>
<feature type="coiled-coil region" evidence="5">
    <location>
        <begin position="1"/>
        <end position="28"/>
    </location>
</feature>
<dbReference type="CDD" id="cd00200">
    <property type="entry name" value="WD40"/>
    <property type="match status" value="1"/>
</dbReference>
<dbReference type="PANTHER" id="PTHR19878:SF8">
    <property type="entry name" value="AUTOPHAGY-RELATED 16, ISOFORM F"/>
    <property type="match status" value="1"/>
</dbReference>
<dbReference type="PROSITE" id="PS50294">
    <property type="entry name" value="WD_REPEATS_REGION"/>
    <property type="match status" value="1"/>
</dbReference>
<dbReference type="PROSITE" id="PS50082">
    <property type="entry name" value="WD_REPEATS_2"/>
    <property type="match status" value="6"/>
</dbReference>
<dbReference type="InterPro" id="IPR020472">
    <property type="entry name" value="WD40_PAC1"/>
</dbReference>
<feature type="repeat" description="WD" evidence="4">
    <location>
        <begin position="271"/>
        <end position="306"/>
    </location>
</feature>
<evidence type="ECO:0000259" key="6">
    <source>
        <dbReference type="Pfam" id="PF08614"/>
    </source>
</evidence>
<dbReference type="SMART" id="SM00320">
    <property type="entry name" value="WD40"/>
    <property type="match status" value="7"/>
</dbReference>
<comment type="caution">
    <text evidence="7">The sequence shown here is derived from an EMBL/GenBank/DDBJ whole genome shotgun (WGS) entry which is preliminary data.</text>
</comment>
<feature type="domain" description="Autophagy-related protein 16" evidence="6">
    <location>
        <begin position="1"/>
        <end position="41"/>
    </location>
</feature>
<dbReference type="Gene3D" id="2.130.10.10">
    <property type="entry name" value="YVTN repeat-like/Quinoprotein amine dehydrogenase"/>
    <property type="match status" value="2"/>
</dbReference>
<evidence type="ECO:0000256" key="5">
    <source>
        <dbReference type="SAM" id="Coils"/>
    </source>
</evidence>
<dbReference type="SUPFAM" id="SSF50978">
    <property type="entry name" value="WD40 repeat-like"/>
    <property type="match status" value="1"/>
</dbReference>
<feature type="repeat" description="WD" evidence="4">
    <location>
        <begin position="329"/>
        <end position="358"/>
    </location>
</feature>
<dbReference type="InterPro" id="IPR015943">
    <property type="entry name" value="WD40/YVTN_repeat-like_dom_sf"/>
</dbReference>
<feature type="repeat" description="WD" evidence="4">
    <location>
        <begin position="186"/>
        <end position="227"/>
    </location>
</feature>
<evidence type="ECO:0000313" key="7">
    <source>
        <dbReference type="EMBL" id="KAJ1918373.1"/>
    </source>
</evidence>
<dbReference type="InterPro" id="IPR019775">
    <property type="entry name" value="WD40_repeat_CS"/>
</dbReference>
<dbReference type="OrthoDB" id="538223at2759"/>
<evidence type="ECO:0000256" key="2">
    <source>
        <dbReference type="ARBA" id="ARBA00022574"/>
    </source>
</evidence>
<keyword evidence="3" id="KW-0677">Repeat</keyword>
<dbReference type="Gene3D" id="1.20.5.170">
    <property type="match status" value="1"/>
</dbReference>
<reference evidence="7" key="1">
    <citation type="submission" date="2022-07" db="EMBL/GenBank/DDBJ databases">
        <title>Phylogenomic reconstructions and comparative analyses of Kickxellomycotina fungi.</title>
        <authorList>
            <person name="Reynolds N.K."/>
            <person name="Stajich J.E."/>
            <person name="Barry K."/>
            <person name="Grigoriev I.V."/>
            <person name="Crous P."/>
            <person name="Smith M.E."/>
        </authorList>
    </citation>
    <scope>NUCLEOTIDE SEQUENCE</scope>
    <source>
        <strain evidence="7">NBRC 100468</strain>
    </source>
</reference>
<evidence type="ECO:0000256" key="4">
    <source>
        <dbReference type="PROSITE-ProRule" id="PRU00221"/>
    </source>
</evidence>
<name>A0A9W7ZX31_9FUNG</name>
<feature type="repeat" description="WD" evidence="4">
    <location>
        <begin position="144"/>
        <end position="185"/>
    </location>
</feature>
<dbReference type="GO" id="GO:0000045">
    <property type="term" value="P:autophagosome assembly"/>
    <property type="evidence" value="ECO:0007669"/>
    <property type="project" value="InterPro"/>
</dbReference>
<dbReference type="AlphaFoldDB" id="A0A9W7ZX31"/>
<dbReference type="PROSITE" id="PS00678">
    <property type="entry name" value="WD_REPEATS_1"/>
    <property type="match status" value="3"/>
</dbReference>
<dbReference type="EMBL" id="JANBPU010000047">
    <property type="protein sequence ID" value="KAJ1918373.1"/>
    <property type="molecule type" value="Genomic_DNA"/>
</dbReference>
<dbReference type="InterPro" id="IPR036322">
    <property type="entry name" value="WD40_repeat_dom_sf"/>
</dbReference>
<dbReference type="InterPro" id="IPR013923">
    <property type="entry name" value="Autophagy-rel_prot_16_dom"/>
</dbReference>
<dbReference type="PRINTS" id="PR00320">
    <property type="entry name" value="GPROTEINBRPT"/>
</dbReference>
<proteinExistence type="inferred from homology"/>
<dbReference type="InterPro" id="IPR001680">
    <property type="entry name" value="WD40_rpt"/>
</dbReference>
<dbReference type="Pfam" id="PF00400">
    <property type="entry name" value="WD40"/>
    <property type="match status" value="6"/>
</dbReference>
<evidence type="ECO:0000313" key="8">
    <source>
        <dbReference type="Proteomes" id="UP001150538"/>
    </source>
</evidence>
<keyword evidence="2 4" id="KW-0853">WD repeat</keyword>
<evidence type="ECO:0000256" key="1">
    <source>
        <dbReference type="ARBA" id="ARBA00005331"/>
    </source>
</evidence>
<dbReference type="CDD" id="cd22887">
    <property type="entry name" value="Atg16_CCD"/>
    <property type="match status" value="1"/>
</dbReference>